<feature type="region of interest" description="Disordered" evidence="1">
    <location>
        <begin position="1"/>
        <end position="20"/>
    </location>
</feature>
<dbReference type="OrthoDB" id="3506516at2759"/>
<dbReference type="Proteomes" id="UP000005446">
    <property type="component" value="Unassembled WGS sequence"/>
</dbReference>
<gene>
    <name evidence="2" type="ORF">M7I_1666</name>
</gene>
<organism evidence="2 3">
    <name type="scientific">Glarea lozoyensis (strain ATCC 74030 / MF5533)</name>
    <dbReference type="NCBI Taxonomy" id="1104152"/>
    <lineage>
        <taxon>Eukaryota</taxon>
        <taxon>Fungi</taxon>
        <taxon>Dikarya</taxon>
        <taxon>Ascomycota</taxon>
        <taxon>Pezizomycotina</taxon>
        <taxon>Leotiomycetes</taxon>
        <taxon>Helotiales</taxon>
        <taxon>Helotiaceae</taxon>
        <taxon>Glarea</taxon>
    </lineage>
</organism>
<dbReference type="EMBL" id="AGUE01000028">
    <property type="protein sequence ID" value="EHL02321.1"/>
    <property type="molecule type" value="Genomic_DNA"/>
</dbReference>
<evidence type="ECO:0000313" key="2">
    <source>
        <dbReference type="EMBL" id="EHL02321.1"/>
    </source>
</evidence>
<accession>H0EGP7</accession>
<comment type="caution">
    <text evidence="2">The sequence shown here is derived from an EMBL/GenBank/DDBJ whole genome shotgun (WGS) entry which is preliminary data.</text>
</comment>
<feature type="compositionally biased region" description="Basic and acidic residues" evidence="1">
    <location>
        <begin position="1"/>
        <end position="13"/>
    </location>
</feature>
<dbReference type="InParanoid" id="H0EGP7"/>
<keyword evidence="3" id="KW-1185">Reference proteome</keyword>
<name>H0EGP7_GLAL7</name>
<proteinExistence type="predicted"/>
<dbReference type="HOGENOM" id="CLU_1012111_0_0_1"/>
<feature type="region of interest" description="Disordered" evidence="1">
    <location>
        <begin position="224"/>
        <end position="258"/>
    </location>
</feature>
<evidence type="ECO:0000313" key="3">
    <source>
        <dbReference type="Proteomes" id="UP000005446"/>
    </source>
</evidence>
<evidence type="ECO:0000256" key="1">
    <source>
        <dbReference type="SAM" id="MobiDB-lite"/>
    </source>
</evidence>
<sequence>MGKFSKDNSRAENKTPAQKAFDAFRADLEAQERKSKAEAQKPKPLVPIRHDAIEVLQDGTSIKVDINLISSDPKSLIKTDKEKIQTVDFEVLNSLFTFHAQAQDVTMHIMLPLPKETSFALAQNQRRFYKSLVHCLNRFNKLKAPRILFNLKAININSEASWIQFSDAVNFYKLKFVDWELYLKCAGKQTEKVVIGGRIDRRLEGLRRKIMSVAGARRGESSAEKKVAAVVETPAEGGNANKKATAMKTPPNDSNADKKVAELANQLKDSRISQK</sequence>
<protein>
    <submittedName>
        <fullName evidence="2">Uncharacterized protein</fullName>
    </submittedName>
</protein>
<dbReference type="AlphaFoldDB" id="H0EGP7"/>
<reference evidence="2 3" key="1">
    <citation type="journal article" date="2012" name="Eukaryot. Cell">
        <title>Genome sequence of the fungus Glarea lozoyensis: the first genome sequence of a species from the Helotiaceae family.</title>
        <authorList>
            <person name="Youssar L."/>
            <person name="Gruening B.A."/>
            <person name="Erxleben A."/>
            <person name="Guenther S."/>
            <person name="Huettel W."/>
        </authorList>
    </citation>
    <scope>NUCLEOTIDE SEQUENCE [LARGE SCALE GENOMIC DNA]</scope>
    <source>
        <strain evidence="3">ATCC 74030 / MF5533</strain>
    </source>
</reference>